<sequence>MPFLLSIFASLSTIFHEHMYGSTRLLTNEPWLRFQQMFEEAGFDVYTCRELIEVRSSQKTEVEKAMESRSLVVNELIERIHDTYWRVKESGNSVRTNVFVQELMELKALTSSPNLLDTLREFKNHMQLEGENVYELTQTHIKNKYMVVLMNLNPYMMYNIQKIGDRFIAWLDGIRYTEEYVNENEEYEYKQSRTPSYLVELKTLTSLPNLLDTLRELEGESVYKLTQNTSKNEYIVVFDEFKSIRNVLLGECR</sequence>
<comment type="caution">
    <text evidence="1">The sequence shown here is derived from an EMBL/GenBank/DDBJ whole genome shotgun (WGS) entry which is preliminary data.</text>
</comment>
<evidence type="ECO:0000313" key="1">
    <source>
        <dbReference type="EMBL" id="RIB19326.1"/>
    </source>
</evidence>
<proteinExistence type="predicted"/>
<dbReference type="EMBL" id="QKWP01000481">
    <property type="protein sequence ID" value="RIB19326.1"/>
    <property type="molecule type" value="Genomic_DNA"/>
</dbReference>
<name>A0A397VJH9_9GLOM</name>
<dbReference type="STRING" id="44941.A0A397VJH9"/>
<protein>
    <submittedName>
        <fullName evidence="1">Uncharacterized protein</fullName>
    </submittedName>
</protein>
<keyword evidence="2" id="KW-1185">Reference proteome</keyword>
<evidence type="ECO:0000313" key="2">
    <source>
        <dbReference type="Proteomes" id="UP000266673"/>
    </source>
</evidence>
<accession>A0A397VJH9</accession>
<organism evidence="1 2">
    <name type="scientific">Gigaspora rosea</name>
    <dbReference type="NCBI Taxonomy" id="44941"/>
    <lineage>
        <taxon>Eukaryota</taxon>
        <taxon>Fungi</taxon>
        <taxon>Fungi incertae sedis</taxon>
        <taxon>Mucoromycota</taxon>
        <taxon>Glomeromycotina</taxon>
        <taxon>Glomeromycetes</taxon>
        <taxon>Diversisporales</taxon>
        <taxon>Gigasporaceae</taxon>
        <taxon>Gigaspora</taxon>
    </lineage>
</organism>
<gene>
    <name evidence="1" type="ORF">C2G38_2245210</name>
</gene>
<dbReference type="OrthoDB" id="27819at2759"/>
<dbReference type="Proteomes" id="UP000266673">
    <property type="component" value="Unassembled WGS sequence"/>
</dbReference>
<reference evidence="1 2" key="1">
    <citation type="submission" date="2018-06" db="EMBL/GenBank/DDBJ databases">
        <title>Comparative genomics reveals the genomic features of Rhizophagus irregularis, R. cerebriforme, R. diaphanum and Gigaspora rosea, and their symbiotic lifestyle signature.</title>
        <authorList>
            <person name="Morin E."/>
            <person name="San Clemente H."/>
            <person name="Chen E.C.H."/>
            <person name="De La Providencia I."/>
            <person name="Hainaut M."/>
            <person name="Kuo A."/>
            <person name="Kohler A."/>
            <person name="Murat C."/>
            <person name="Tang N."/>
            <person name="Roy S."/>
            <person name="Loubradou J."/>
            <person name="Henrissat B."/>
            <person name="Grigoriev I.V."/>
            <person name="Corradi N."/>
            <person name="Roux C."/>
            <person name="Martin F.M."/>
        </authorList>
    </citation>
    <scope>NUCLEOTIDE SEQUENCE [LARGE SCALE GENOMIC DNA]</scope>
    <source>
        <strain evidence="1 2">DAOM 194757</strain>
    </source>
</reference>
<dbReference type="AlphaFoldDB" id="A0A397VJH9"/>